<dbReference type="SUPFAM" id="SSF50978">
    <property type="entry name" value="WD40 repeat-like"/>
    <property type="match status" value="1"/>
</dbReference>
<protein>
    <submittedName>
        <fullName evidence="6">WD repeat-containing protein 26</fullName>
    </submittedName>
</protein>
<dbReference type="InterPro" id="IPR015943">
    <property type="entry name" value="WD40/YVTN_repeat-like_dom_sf"/>
</dbReference>
<dbReference type="PROSITE" id="PS50082">
    <property type="entry name" value="WD_REPEATS_2"/>
    <property type="match status" value="3"/>
</dbReference>
<dbReference type="AlphaFoldDB" id="A0A2T4H382"/>
<dbReference type="SMART" id="SM00320">
    <property type="entry name" value="WD40"/>
    <property type="match status" value="7"/>
</dbReference>
<keyword evidence="7" id="KW-1185">Reference proteome</keyword>
<dbReference type="GO" id="GO:0034657">
    <property type="term" value="C:GID complex"/>
    <property type="evidence" value="ECO:0007669"/>
    <property type="project" value="TreeGrafter"/>
</dbReference>
<evidence type="ECO:0000256" key="4">
    <source>
        <dbReference type="SAM" id="MobiDB-lite"/>
    </source>
</evidence>
<comment type="caution">
    <text evidence="6">The sequence shown here is derived from an EMBL/GenBank/DDBJ whole genome shotgun (WGS) entry which is preliminary data.</text>
</comment>
<feature type="repeat" description="WD" evidence="3">
    <location>
        <begin position="742"/>
        <end position="774"/>
    </location>
</feature>
<dbReference type="Pfam" id="PF23627">
    <property type="entry name" value="LisH_WDR26"/>
    <property type="match status" value="1"/>
</dbReference>
<keyword evidence="1 3" id="KW-0853">WD repeat</keyword>
<dbReference type="PROSITE" id="PS50897">
    <property type="entry name" value="CTLH"/>
    <property type="match status" value="1"/>
</dbReference>
<dbReference type="PANTHER" id="PTHR22838:SF0">
    <property type="entry name" value="WD REPEAT-CONTAINING PROTEIN 26"/>
    <property type="match status" value="1"/>
</dbReference>
<dbReference type="InterPro" id="IPR001680">
    <property type="entry name" value="WD40_rpt"/>
</dbReference>
<gene>
    <name evidence="6" type="ORF">FCULG_00008165</name>
</gene>
<dbReference type="Proteomes" id="UP000241587">
    <property type="component" value="Unassembled WGS sequence"/>
</dbReference>
<dbReference type="InterPro" id="IPR051350">
    <property type="entry name" value="WD_repeat-ST_regulator"/>
</dbReference>
<feature type="compositionally biased region" description="Low complexity" evidence="4">
    <location>
        <begin position="164"/>
        <end position="183"/>
    </location>
</feature>
<dbReference type="GO" id="GO:0043161">
    <property type="term" value="P:proteasome-mediated ubiquitin-dependent protein catabolic process"/>
    <property type="evidence" value="ECO:0007669"/>
    <property type="project" value="TreeGrafter"/>
</dbReference>
<evidence type="ECO:0000313" key="6">
    <source>
        <dbReference type="EMBL" id="PTD10227.1"/>
    </source>
</evidence>
<name>A0A2T4H382_FUSCU</name>
<feature type="compositionally biased region" description="Low complexity" evidence="4">
    <location>
        <begin position="99"/>
        <end position="127"/>
    </location>
</feature>
<dbReference type="Gene3D" id="2.130.10.10">
    <property type="entry name" value="YVTN repeat-like/Quinoprotein amine dehydrogenase"/>
    <property type="match status" value="1"/>
</dbReference>
<dbReference type="Pfam" id="PF00400">
    <property type="entry name" value="WD40"/>
    <property type="match status" value="4"/>
</dbReference>
<keyword evidence="2" id="KW-0677">Repeat</keyword>
<dbReference type="OMA" id="GHISGCV"/>
<accession>A0A2T4H382</accession>
<sequence>TPFLVYGTDRTGSGYLSTYLTCTDNTDDSALNITTTTTTSCLNSITPSSARCRHTLASPILNYSKDTARQNKCLLALYSYHITALPRHMPYPHPPPPTSSNVSTANSNHSSAAPLTQSSTPSSTHQQNRNRARTGIANIGPSVANPARLPGQTPAQTLGRRQRSPASDGPSDPQPDSSQAPDNDLTEPPTKRRRENNTMGGSDILDPHNGAPLGFSNGSTEPSVGVTNGHKSAMNGSTNRDNNSTITKSHGMPSEYFGHNREEVTRLLIQALSDMGYQTAADNVSRESGYELESPTVAGFRSAVLSGSWSKAEELLTGASFETEGQGNGLVLAPSADRNAIRFWLRQQKFLELLEQKDTSRALVVLRSELTPLSHDTGKLHFLSSLLMCRSVDDLMAKADWDGANGQSRKLLLSELSIMLPENRLAVLLEQVKQSQIDTCLYHTQALSPSLYSDHFCDRRWFPTEVALDLVDMNDEIWQVQFSHDGSKLAACGSGRQVIIWDTHTYSVAEILDDHDEGVGNMSFSPDDTMILCCARDGYARLWSTSVSNPWVVTSGYNANREIQDGRLIRQFNRFAEPVSGCVWAHDNRSLVLGTLDPTFSLRTINLQTNEEYDWGKKHRVEDLCGSLDGRWLVALDNEKRIHVYNAITRELEFDMELNKRPTSVSISQDSRHLLINKSDGEAQLIDLVTRNSVQKFFGHTGGAYMIRSAFGGANESFVVSGSEDGNILIWHKNTGAAIERLPGHHPRCNAVAWNPTDPYVIASCGDDGRLKIWTNKSHSVEIRARYLQNRANDADTWDRDER</sequence>
<dbReference type="InterPro" id="IPR006595">
    <property type="entry name" value="CTLH_C"/>
</dbReference>
<evidence type="ECO:0000256" key="1">
    <source>
        <dbReference type="ARBA" id="ARBA00022574"/>
    </source>
</evidence>
<evidence type="ECO:0000256" key="3">
    <source>
        <dbReference type="PROSITE-ProRule" id="PRU00221"/>
    </source>
</evidence>
<feature type="repeat" description="WD" evidence="3">
    <location>
        <begin position="715"/>
        <end position="741"/>
    </location>
</feature>
<reference evidence="6 7" key="1">
    <citation type="submission" date="2018-02" db="EMBL/GenBank/DDBJ databases">
        <title>Fusarium culmorum secondary metabolites in fungal-bacterial-plant interactions.</title>
        <authorList>
            <person name="Schmidt R."/>
        </authorList>
    </citation>
    <scope>NUCLEOTIDE SEQUENCE [LARGE SCALE GENOMIC DNA]</scope>
    <source>
        <strain evidence="6 7">PV</strain>
    </source>
</reference>
<evidence type="ECO:0000259" key="5">
    <source>
        <dbReference type="PROSITE" id="PS50897"/>
    </source>
</evidence>
<evidence type="ECO:0000313" key="7">
    <source>
        <dbReference type="Proteomes" id="UP000241587"/>
    </source>
</evidence>
<dbReference type="PANTHER" id="PTHR22838">
    <property type="entry name" value="WD REPEAT PROTEIN 26-RELATED"/>
    <property type="match status" value="1"/>
</dbReference>
<feature type="domain" description="CTLH" evidence="5">
    <location>
        <begin position="293"/>
        <end position="361"/>
    </location>
</feature>
<feature type="compositionally biased region" description="Pro residues" evidence="4">
    <location>
        <begin position="89"/>
        <end position="98"/>
    </location>
</feature>
<dbReference type="PROSITE" id="PS50294">
    <property type="entry name" value="WD_REPEATS_REGION"/>
    <property type="match status" value="2"/>
</dbReference>
<feature type="region of interest" description="Disordered" evidence="4">
    <location>
        <begin position="89"/>
        <end position="221"/>
    </location>
</feature>
<evidence type="ECO:0000256" key="2">
    <source>
        <dbReference type="ARBA" id="ARBA00022737"/>
    </source>
</evidence>
<feature type="non-terminal residue" evidence="6">
    <location>
        <position position="803"/>
    </location>
</feature>
<feature type="repeat" description="WD" evidence="3">
    <location>
        <begin position="512"/>
        <end position="544"/>
    </location>
</feature>
<dbReference type="InterPro" id="IPR036322">
    <property type="entry name" value="WD40_repeat_dom_sf"/>
</dbReference>
<proteinExistence type="predicted"/>
<feature type="non-terminal residue" evidence="6">
    <location>
        <position position="1"/>
    </location>
</feature>
<dbReference type="SMART" id="SM00668">
    <property type="entry name" value="CTLH"/>
    <property type="match status" value="1"/>
</dbReference>
<dbReference type="OrthoDB" id="972532at2759"/>
<organism evidence="6 7">
    <name type="scientific">Fusarium culmorum</name>
    <dbReference type="NCBI Taxonomy" id="5516"/>
    <lineage>
        <taxon>Eukaryota</taxon>
        <taxon>Fungi</taxon>
        <taxon>Dikarya</taxon>
        <taxon>Ascomycota</taxon>
        <taxon>Pezizomycotina</taxon>
        <taxon>Sordariomycetes</taxon>
        <taxon>Hypocreomycetidae</taxon>
        <taxon>Hypocreales</taxon>
        <taxon>Nectriaceae</taxon>
        <taxon>Fusarium</taxon>
    </lineage>
</organism>
<dbReference type="EMBL" id="PVEM01000003">
    <property type="protein sequence ID" value="PTD10227.1"/>
    <property type="molecule type" value="Genomic_DNA"/>
</dbReference>